<evidence type="ECO:0000313" key="6">
    <source>
        <dbReference type="Proteomes" id="UP000002601"/>
    </source>
</evidence>
<keyword evidence="2" id="KW-0285">Flavoprotein</keyword>
<name>C6BZJ5_MARSD</name>
<organism evidence="5 6">
    <name type="scientific">Maridesulfovibrio salexigens (strain ATCC 14822 / DSM 2638 / NCIMB 8403 / VKM B-1763)</name>
    <name type="common">Desulfovibrio salexigens</name>
    <dbReference type="NCBI Taxonomy" id="526222"/>
    <lineage>
        <taxon>Bacteria</taxon>
        <taxon>Pseudomonadati</taxon>
        <taxon>Thermodesulfobacteriota</taxon>
        <taxon>Desulfovibrionia</taxon>
        <taxon>Desulfovibrionales</taxon>
        <taxon>Desulfovibrionaceae</taxon>
        <taxon>Maridesulfovibrio</taxon>
    </lineage>
</organism>
<sequence length="186" mass="20406">MAKKNIGVQGFTLPMPQTILGSRHDGRNNFMALAWVSRVNYNPSLMMISVGKRHFSNVAIKASGEFSVNVPSVDMVEVTDFVGLVSGSKLDKSGLFDVEPGVLENAPVISKCPVAIECKVFDSMELPNDTLFVGEVVATWCDEDVLIDDAPDIKKVNPFTLTMPDNRYWGVGECVGRAWHDGKKLK</sequence>
<dbReference type="PANTHER" id="PTHR43567:SF1">
    <property type="entry name" value="FLAVOREDOXIN"/>
    <property type="match status" value="1"/>
</dbReference>
<dbReference type="RefSeq" id="WP_015852648.1">
    <property type="nucleotide sequence ID" value="NC_012881.1"/>
</dbReference>
<gene>
    <name evidence="5" type="ordered locus">Desal_2779</name>
</gene>
<dbReference type="HOGENOM" id="CLU_059021_5_5_7"/>
<keyword evidence="6" id="KW-1185">Reference proteome</keyword>
<dbReference type="Proteomes" id="UP000002601">
    <property type="component" value="Chromosome"/>
</dbReference>
<evidence type="ECO:0000313" key="5">
    <source>
        <dbReference type="EMBL" id="ACS80832.1"/>
    </source>
</evidence>
<evidence type="ECO:0000259" key="4">
    <source>
        <dbReference type="SMART" id="SM00903"/>
    </source>
</evidence>
<dbReference type="EMBL" id="CP001649">
    <property type="protein sequence ID" value="ACS80832.1"/>
    <property type="molecule type" value="Genomic_DNA"/>
</dbReference>
<comment type="cofactor">
    <cofactor evidence="1">
        <name>FMN</name>
        <dbReference type="ChEBI" id="CHEBI:58210"/>
    </cofactor>
</comment>
<dbReference type="InterPro" id="IPR002563">
    <property type="entry name" value="Flavin_Rdtase-like_dom"/>
</dbReference>
<protein>
    <submittedName>
        <fullName evidence="5">Flavin reductase domain protein FMN-binding</fullName>
    </submittedName>
</protein>
<dbReference type="AlphaFoldDB" id="C6BZJ5"/>
<comment type="similarity">
    <text evidence="3">Belongs to the flavoredoxin family.</text>
</comment>
<dbReference type="KEGG" id="dsa:Desal_2779"/>
<reference evidence="5 6" key="1">
    <citation type="submission" date="2009-06" db="EMBL/GenBank/DDBJ databases">
        <title>Complete sequence of Desulfovibrio salexigens DSM 2638.</title>
        <authorList>
            <consortium name="US DOE Joint Genome Institute"/>
            <person name="Lucas S."/>
            <person name="Copeland A."/>
            <person name="Lapidus A."/>
            <person name="Glavina del Rio T."/>
            <person name="Tice H."/>
            <person name="Bruce D."/>
            <person name="Goodwin L."/>
            <person name="Pitluck S."/>
            <person name="Munk A.C."/>
            <person name="Brettin T."/>
            <person name="Detter J.C."/>
            <person name="Han C."/>
            <person name="Tapia R."/>
            <person name="Larimer F."/>
            <person name="Land M."/>
            <person name="Hauser L."/>
            <person name="Kyrpides N."/>
            <person name="Anderson I."/>
            <person name="Wall J.D."/>
            <person name="Arkin A.P."/>
            <person name="Dehal P."/>
            <person name="Chivian D."/>
            <person name="Giles B."/>
            <person name="Hazen T.C."/>
        </authorList>
    </citation>
    <scope>NUCLEOTIDE SEQUENCE [LARGE SCALE GENOMIC DNA]</scope>
    <source>
        <strain evidence="6">ATCC 14822 / DSM 2638 / NCIMB 8403 / VKM B-1763</strain>
    </source>
</reference>
<dbReference type="eggNOG" id="COG1853">
    <property type="taxonomic scope" value="Bacteria"/>
</dbReference>
<dbReference type="GO" id="GO:0010181">
    <property type="term" value="F:FMN binding"/>
    <property type="evidence" value="ECO:0007669"/>
    <property type="project" value="InterPro"/>
</dbReference>
<feature type="domain" description="Flavin reductase like" evidence="4">
    <location>
        <begin position="10"/>
        <end position="161"/>
    </location>
</feature>
<evidence type="ECO:0000256" key="1">
    <source>
        <dbReference type="ARBA" id="ARBA00001917"/>
    </source>
</evidence>
<accession>C6BZJ5</accession>
<dbReference type="GO" id="GO:0016646">
    <property type="term" value="F:oxidoreductase activity, acting on the CH-NH group of donors, NAD or NADP as acceptor"/>
    <property type="evidence" value="ECO:0007669"/>
    <property type="project" value="UniProtKB-ARBA"/>
</dbReference>
<evidence type="ECO:0000256" key="3">
    <source>
        <dbReference type="ARBA" id="ARBA00038054"/>
    </source>
</evidence>
<dbReference type="Gene3D" id="2.30.110.10">
    <property type="entry name" value="Electron Transport, Fmn-binding Protein, Chain A"/>
    <property type="match status" value="1"/>
</dbReference>
<dbReference type="PANTHER" id="PTHR43567">
    <property type="entry name" value="FLAVOREDOXIN-RELATED-RELATED"/>
    <property type="match status" value="1"/>
</dbReference>
<dbReference type="Pfam" id="PF01613">
    <property type="entry name" value="Flavin_Reduct"/>
    <property type="match status" value="1"/>
</dbReference>
<dbReference type="OrthoDB" id="9794638at2"/>
<dbReference type="InterPro" id="IPR052174">
    <property type="entry name" value="Flavoredoxin"/>
</dbReference>
<dbReference type="SUPFAM" id="SSF50475">
    <property type="entry name" value="FMN-binding split barrel"/>
    <property type="match status" value="1"/>
</dbReference>
<evidence type="ECO:0000256" key="2">
    <source>
        <dbReference type="ARBA" id="ARBA00022630"/>
    </source>
</evidence>
<proteinExistence type="inferred from homology"/>
<dbReference type="SMART" id="SM00903">
    <property type="entry name" value="Flavin_Reduct"/>
    <property type="match status" value="1"/>
</dbReference>
<dbReference type="InterPro" id="IPR012349">
    <property type="entry name" value="Split_barrel_FMN-bd"/>
</dbReference>
<dbReference type="STRING" id="526222.Desal_2779"/>